<protein>
    <submittedName>
        <fullName evidence="2">Uncharacterized protein</fullName>
    </submittedName>
</protein>
<evidence type="ECO:0000313" key="3">
    <source>
        <dbReference type="Proteomes" id="UP001177295"/>
    </source>
</evidence>
<dbReference type="RefSeq" id="WP_376754260.1">
    <property type="nucleotide sequence ID" value="NZ_CP124550.1"/>
</dbReference>
<reference evidence="2 3" key="1">
    <citation type="journal article" date="2023" name="Cell">
        <title>Genetic manipulation of Patescibacteria provides mechanistic insights into microbial dark matter and the epibiotic lifestyle.</title>
        <authorList>
            <person name="Wang Y."/>
            <person name="Gallagher L.A."/>
            <person name="Andrade P.A."/>
            <person name="Liu A."/>
            <person name="Humphreys I.R."/>
            <person name="Turkarslan S."/>
            <person name="Cutler K.J."/>
            <person name="Arrieta-Ortiz M.L."/>
            <person name="Li Y."/>
            <person name="Radey M.C."/>
            <person name="McLean J.S."/>
            <person name="Cong Q."/>
            <person name="Baker D."/>
            <person name="Baliga N.S."/>
            <person name="Peterson S.B."/>
            <person name="Mougous J.D."/>
        </authorList>
    </citation>
    <scope>NUCLEOTIDE SEQUENCE [LARGE SCALE GENOMIC DNA]</scope>
    <source>
        <strain evidence="2 3">ML1</strain>
    </source>
</reference>
<feature type="region of interest" description="Disordered" evidence="1">
    <location>
        <begin position="26"/>
        <end position="61"/>
    </location>
</feature>
<organism evidence="2 3">
    <name type="scientific">Candidatus Southlakia epibionticum</name>
    <dbReference type="NCBI Taxonomy" id="3043284"/>
    <lineage>
        <taxon>Bacteria</taxon>
        <taxon>Candidatus Saccharimonadota</taxon>
        <taxon>Candidatus Saccharimonadia</taxon>
        <taxon>Candidatus Saccharimonadales</taxon>
        <taxon>Candidatus Saccharimonadaceae</taxon>
        <taxon>Candidatus Southlakia</taxon>
    </lineage>
</organism>
<gene>
    <name evidence="2" type="ORF">SEML1_0261</name>
</gene>
<feature type="compositionally biased region" description="Basic and acidic residues" evidence="1">
    <location>
        <begin position="44"/>
        <end position="58"/>
    </location>
</feature>
<dbReference type="EMBL" id="CP124550">
    <property type="protein sequence ID" value="WIO45891.1"/>
    <property type="molecule type" value="Genomic_DNA"/>
</dbReference>
<accession>A0ABY8WV29</accession>
<sequence>MGWLRNFIFGTDPAYDDAGLPKQVRDWEEAKNSDMSLQPDNVAGDEREEGRHGGDQRTEPNAYRTVSGTKVLPTLTVDRVEPHTSNNLANLELWITLHNRSPYDIEITKVDLLKQSTDPDRFLRAGESHEIRVYHGQTPRDRAYTKAYIDLKITGTGDYFRQEYMINYDLKTSGGASWYVPDALRKSLPPRDI</sequence>
<evidence type="ECO:0000313" key="2">
    <source>
        <dbReference type="EMBL" id="WIO45891.1"/>
    </source>
</evidence>
<name>A0ABY8WV29_9BACT</name>
<evidence type="ECO:0000256" key="1">
    <source>
        <dbReference type="SAM" id="MobiDB-lite"/>
    </source>
</evidence>
<keyword evidence="3" id="KW-1185">Reference proteome</keyword>
<dbReference type="Proteomes" id="UP001177295">
    <property type="component" value="Chromosome"/>
</dbReference>
<proteinExistence type="predicted"/>